<feature type="domain" description="HTH cro/C1-type" evidence="1">
    <location>
        <begin position="27"/>
        <end position="81"/>
    </location>
</feature>
<dbReference type="EMBL" id="JANIBC010000001">
    <property type="protein sequence ID" value="MCQ8183850.1"/>
    <property type="molecule type" value="Genomic_DNA"/>
</dbReference>
<dbReference type="InterPro" id="IPR010982">
    <property type="entry name" value="Lambda_DNA-bd_dom_sf"/>
</dbReference>
<dbReference type="SUPFAM" id="SSF47413">
    <property type="entry name" value="lambda repressor-like DNA-binding domains"/>
    <property type="match status" value="1"/>
</dbReference>
<gene>
    <name evidence="2" type="ORF">NOG11_00460</name>
</gene>
<accession>A0A9X2L6B1</accession>
<name>A0A9X2L6B1_9PROT</name>
<evidence type="ECO:0000313" key="2">
    <source>
        <dbReference type="EMBL" id="MCQ8183850.1"/>
    </source>
</evidence>
<sequence length="155" mass="17473">MVATTNGRSPENKRAPHPIDVHVGSRVRLRRMMQGISQDKLGEELGLTFQQVQKYEKGVNRIGASRLYEIARILSVPVQFFYDDYGDGPETLIGFAETQRKFGGAEAKDERGDFLATLSTPEGMQLCRAFSKIKDYQVRRRVLDLVKALGDEGEH</sequence>
<dbReference type="RefSeq" id="WP_256617653.1">
    <property type="nucleotide sequence ID" value="NZ_JANIBC010000001.1"/>
</dbReference>
<dbReference type="PROSITE" id="PS50943">
    <property type="entry name" value="HTH_CROC1"/>
    <property type="match status" value="1"/>
</dbReference>
<dbReference type="Pfam" id="PF01381">
    <property type="entry name" value="HTH_3"/>
    <property type="match status" value="1"/>
</dbReference>
<organism evidence="2 3">
    <name type="scientific">Parvularcula maris</name>
    <dbReference type="NCBI Taxonomy" id="2965077"/>
    <lineage>
        <taxon>Bacteria</taxon>
        <taxon>Pseudomonadati</taxon>
        <taxon>Pseudomonadota</taxon>
        <taxon>Alphaproteobacteria</taxon>
        <taxon>Parvularculales</taxon>
        <taxon>Parvularculaceae</taxon>
        <taxon>Parvularcula</taxon>
    </lineage>
</organism>
<proteinExistence type="predicted"/>
<keyword evidence="3" id="KW-1185">Reference proteome</keyword>
<dbReference type="CDD" id="cd00093">
    <property type="entry name" value="HTH_XRE"/>
    <property type="match status" value="1"/>
</dbReference>
<evidence type="ECO:0000313" key="3">
    <source>
        <dbReference type="Proteomes" id="UP001142610"/>
    </source>
</evidence>
<dbReference type="Proteomes" id="UP001142610">
    <property type="component" value="Unassembled WGS sequence"/>
</dbReference>
<dbReference type="Gene3D" id="1.10.260.40">
    <property type="entry name" value="lambda repressor-like DNA-binding domains"/>
    <property type="match status" value="1"/>
</dbReference>
<reference evidence="2" key="1">
    <citation type="submission" date="2022-07" db="EMBL/GenBank/DDBJ databases">
        <title>Parvularcula maris sp. nov., an algicidal bacterium isolated from seawater.</title>
        <authorList>
            <person name="Li F."/>
        </authorList>
    </citation>
    <scope>NUCLEOTIDE SEQUENCE</scope>
    <source>
        <strain evidence="2">BGMRC 0090</strain>
    </source>
</reference>
<protein>
    <submittedName>
        <fullName evidence="2">Helix-turn-helix transcriptional regulator</fullName>
    </submittedName>
</protein>
<dbReference type="SMART" id="SM00530">
    <property type="entry name" value="HTH_XRE"/>
    <property type="match status" value="1"/>
</dbReference>
<dbReference type="InterPro" id="IPR001387">
    <property type="entry name" value="Cro/C1-type_HTH"/>
</dbReference>
<comment type="caution">
    <text evidence="2">The sequence shown here is derived from an EMBL/GenBank/DDBJ whole genome shotgun (WGS) entry which is preliminary data.</text>
</comment>
<dbReference type="GO" id="GO:0003677">
    <property type="term" value="F:DNA binding"/>
    <property type="evidence" value="ECO:0007669"/>
    <property type="project" value="InterPro"/>
</dbReference>
<evidence type="ECO:0000259" key="1">
    <source>
        <dbReference type="PROSITE" id="PS50943"/>
    </source>
</evidence>
<dbReference type="AlphaFoldDB" id="A0A9X2L6B1"/>